<evidence type="ECO:0000256" key="4">
    <source>
        <dbReference type="ARBA" id="ARBA00022475"/>
    </source>
</evidence>
<protein>
    <submittedName>
        <fullName evidence="15">Cytochrome b561</fullName>
    </submittedName>
</protein>
<comment type="cofactor">
    <cofactor evidence="1">
        <name>heme b</name>
        <dbReference type="ChEBI" id="CHEBI:60344"/>
    </cofactor>
</comment>
<dbReference type="SUPFAM" id="SSF81342">
    <property type="entry name" value="Transmembrane di-heme cytochromes"/>
    <property type="match status" value="1"/>
</dbReference>
<feature type="domain" description="Cytochrome b561 bacterial/Ni-hydrogenase" evidence="14">
    <location>
        <begin position="3"/>
        <end position="173"/>
    </location>
</feature>
<evidence type="ECO:0000259" key="14">
    <source>
        <dbReference type="Pfam" id="PF01292"/>
    </source>
</evidence>
<keyword evidence="8" id="KW-0249">Electron transport</keyword>
<dbReference type="GO" id="GO:0005886">
    <property type="term" value="C:plasma membrane"/>
    <property type="evidence" value="ECO:0007669"/>
    <property type="project" value="UniProtKB-SubCell"/>
</dbReference>
<keyword evidence="5" id="KW-0349">Heme</keyword>
<sequence length="176" mass="19170">MTRYHPAIVVLHWIMAVMIIVSLLGGKFSLKPMPLDSPDKVPTIAIHMSIGLAIGALFLLRLGIRLASDRPPHATTGNDVLDWIGTAAHWVLYGLVAAMVLSGIAMAFSTGLFSIAYGGSGEPLPANLSEIAPRLAHGLFSTLLLMLVGLHIAAALYHQFFLRDGLFRRMWFGKRR</sequence>
<dbReference type="GO" id="GO:0046872">
    <property type="term" value="F:metal ion binding"/>
    <property type="evidence" value="ECO:0007669"/>
    <property type="project" value="UniProtKB-KW"/>
</dbReference>
<feature type="transmembrane region" description="Helical" evidence="13">
    <location>
        <begin position="138"/>
        <end position="162"/>
    </location>
</feature>
<comment type="similarity">
    <text evidence="12">Belongs to the cytochrome b561 family.</text>
</comment>
<keyword evidence="6 13" id="KW-0812">Transmembrane</keyword>
<evidence type="ECO:0000256" key="13">
    <source>
        <dbReference type="SAM" id="Phobius"/>
    </source>
</evidence>
<evidence type="ECO:0000256" key="12">
    <source>
        <dbReference type="ARBA" id="ARBA00037975"/>
    </source>
</evidence>
<feature type="transmembrane region" description="Helical" evidence="13">
    <location>
        <begin position="7"/>
        <end position="24"/>
    </location>
</feature>
<evidence type="ECO:0000256" key="9">
    <source>
        <dbReference type="ARBA" id="ARBA00022989"/>
    </source>
</evidence>
<keyword evidence="4" id="KW-1003">Cell membrane</keyword>
<dbReference type="Pfam" id="PF01292">
    <property type="entry name" value="Ni_hydr_CYTB"/>
    <property type="match status" value="1"/>
</dbReference>
<organism evidence="15 16">
    <name type="scientific">Roseisalinus antarcticus</name>
    <dbReference type="NCBI Taxonomy" id="254357"/>
    <lineage>
        <taxon>Bacteria</taxon>
        <taxon>Pseudomonadati</taxon>
        <taxon>Pseudomonadota</taxon>
        <taxon>Alphaproteobacteria</taxon>
        <taxon>Rhodobacterales</taxon>
        <taxon>Roseobacteraceae</taxon>
        <taxon>Roseisalinus</taxon>
    </lineage>
</organism>
<keyword evidence="3" id="KW-0813">Transport</keyword>
<evidence type="ECO:0000256" key="3">
    <source>
        <dbReference type="ARBA" id="ARBA00022448"/>
    </source>
</evidence>
<comment type="subcellular location">
    <subcellularLocation>
        <location evidence="2">Cell membrane</location>
        <topology evidence="2">Multi-pass membrane protein</topology>
    </subcellularLocation>
</comment>
<evidence type="ECO:0000256" key="7">
    <source>
        <dbReference type="ARBA" id="ARBA00022723"/>
    </source>
</evidence>
<feature type="transmembrane region" description="Helical" evidence="13">
    <location>
        <begin position="90"/>
        <end position="118"/>
    </location>
</feature>
<evidence type="ECO:0000256" key="6">
    <source>
        <dbReference type="ARBA" id="ARBA00022692"/>
    </source>
</evidence>
<dbReference type="PANTHER" id="PTHR30529">
    <property type="entry name" value="CYTOCHROME B561"/>
    <property type="match status" value="1"/>
</dbReference>
<evidence type="ECO:0000313" key="15">
    <source>
        <dbReference type="EMBL" id="SLN37270.1"/>
    </source>
</evidence>
<keyword evidence="7" id="KW-0479">Metal-binding</keyword>
<keyword evidence="10" id="KW-0408">Iron</keyword>
<dbReference type="Gene3D" id="1.20.950.20">
    <property type="entry name" value="Transmembrane di-heme cytochromes, Chain C"/>
    <property type="match status" value="1"/>
</dbReference>
<proteinExistence type="inferred from homology"/>
<evidence type="ECO:0000256" key="10">
    <source>
        <dbReference type="ARBA" id="ARBA00023004"/>
    </source>
</evidence>
<dbReference type="RefSeq" id="WP_085878274.1">
    <property type="nucleotide sequence ID" value="NZ_FWFZ01000005.1"/>
</dbReference>
<feature type="transmembrane region" description="Helical" evidence="13">
    <location>
        <begin position="44"/>
        <end position="64"/>
    </location>
</feature>
<evidence type="ECO:0000256" key="1">
    <source>
        <dbReference type="ARBA" id="ARBA00001970"/>
    </source>
</evidence>
<reference evidence="15 16" key="1">
    <citation type="submission" date="2017-03" db="EMBL/GenBank/DDBJ databases">
        <authorList>
            <person name="Afonso C.L."/>
            <person name="Miller P.J."/>
            <person name="Scott M.A."/>
            <person name="Spackman E."/>
            <person name="Goraichik I."/>
            <person name="Dimitrov K.M."/>
            <person name="Suarez D.L."/>
            <person name="Swayne D.E."/>
        </authorList>
    </citation>
    <scope>NUCLEOTIDE SEQUENCE [LARGE SCALE GENOMIC DNA]</scope>
    <source>
        <strain evidence="15 16">CECT 7023</strain>
    </source>
</reference>
<dbReference type="GO" id="GO:0009055">
    <property type="term" value="F:electron transfer activity"/>
    <property type="evidence" value="ECO:0007669"/>
    <property type="project" value="InterPro"/>
</dbReference>
<evidence type="ECO:0000256" key="11">
    <source>
        <dbReference type="ARBA" id="ARBA00023136"/>
    </source>
</evidence>
<keyword evidence="16" id="KW-1185">Reference proteome</keyword>
<dbReference type="OrthoDB" id="8156287at2"/>
<dbReference type="AlphaFoldDB" id="A0A1Y5SBY8"/>
<dbReference type="InterPro" id="IPR011577">
    <property type="entry name" value="Cyt_b561_bac/Ni-Hgenase"/>
</dbReference>
<evidence type="ECO:0000256" key="2">
    <source>
        <dbReference type="ARBA" id="ARBA00004651"/>
    </source>
</evidence>
<name>A0A1Y5SBY8_9RHOB</name>
<keyword evidence="9 13" id="KW-1133">Transmembrane helix</keyword>
<dbReference type="InterPro" id="IPR052168">
    <property type="entry name" value="Cytochrome_b561_oxidase"/>
</dbReference>
<dbReference type="InterPro" id="IPR016174">
    <property type="entry name" value="Di-haem_cyt_TM"/>
</dbReference>
<evidence type="ECO:0000256" key="5">
    <source>
        <dbReference type="ARBA" id="ARBA00022617"/>
    </source>
</evidence>
<dbReference type="GO" id="GO:0022904">
    <property type="term" value="P:respiratory electron transport chain"/>
    <property type="evidence" value="ECO:0007669"/>
    <property type="project" value="InterPro"/>
</dbReference>
<keyword evidence="11 13" id="KW-0472">Membrane</keyword>
<dbReference type="GO" id="GO:0020037">
    <property type="term" value="F:heme binding"/>
    <property type="evidence" value="ECO:0007669"/>
    <property type="project" value="TreeGrafter"/>
</dbReference>
<dbReference type="PANTHER" id="PTHR30529:SF6">
    <property type="entry name" value="BLL0291 PROTEIN"/>
    <property type="match status" value="1"/>
</dbReference>
<evidence type="ECO:0000313" key="16">
    <source>
        <dbReference type="Proteomes" id="UP000193900"/>
    </source>
</evidence>
<evidence type="ECO:0000256" key="8">
    <source>
        <dbReference type="ARBA" id="ARBA00022982"/>
    </source>
</evidence>
<accession>A0A1Y5SBY8</accession>
<dbReference type="EMBL" id="FWFZ01000005">
    <property type="protein sequence ID" value="SLN37270.1"/>
    <property type="molecule type" value="Genomic_DNA"/>
</dbReference>
<dbReference type="Proteomes" id="UP000193900">
    <property type="component" value="Unassembled WGS sequence"/>
</dbReference>
<gene>
    <name evidence="15" type="ORF">ROA7023_01390</name>
</gene>